<sequence length="1177" mass="129595">MGCCFSKELNPGLQNERSSLLHSPLHNGLQEVTEQVRKHAVAVAQHVSLEEEETRVPDGLAWRKPVEDEERQSEVLTKSSVANRDSTTRSERDLKPASTRGEKEAIITTSSTNMHTNTDTEPSGTHAARPSCEPAPYMEVLTQTPARQRILENATLRTLWFNQLPEEQKLSSCWSAPTRLSSAVLAESELLRDQPLGITVRHETRPDSLKTEEKDEEVCVITTLCQGFGKKTQSFYSICSIDTDDLEHDLDHSHPQTAGAETLPCSEESPIPSQAHKDTCKDIRESKRTSQSHDEEPVTTPSHAALPSASIPSRSHSEHTTSPQPAAFPRVADPLPDLLPLTNYQINSDGAQVSATYSPQHQDLRGQTAEESTDDKDAMLIISQADGSADVEEKNEGVRTDTANGSEEILVTKDCVCLVEENVCFVEHRAPVEVVSVKEETVVDFQNKELFECVHSNFNTVDANVHESGPSTEQHVDTSSQIPSSSKLHSEDNTSLQSEPGTGPIPGTVQRNPAEEGDTSPSDPANRTFTEVPSLFISVVTPHSLLTPQREDVGLLFTGCVPNGAKEPDSSDVQPEGEVVSGSDQHFDQHFEDVHLVSGHSRRVGNKTNPETHENTHNEPVGAHSLNPEAEPWTSHNFDVPDTTYAHAEQFPSNPTNQEAYMPEFELENMGLAEPVGEADPNPSEYQTLLPAEASVGNREASDPPVADEIKQELMRVLESCLSRENYGNDLYLRSQMDSDQYVSIATLAGLDKIRKLSTDLELISDIVKSLPLVQVAPCGQKVRPKQNRCVVILREIPNTTPPEEVEALFDRENMPTFLSCEYVSNDNWFITFKSETDAQQAYKCLREEVRMFKEKPIMVRIKAETMAVTSYAPKNGYTPAHLDQCTNQYGPYFHPTPYEQTCSTHMPAQQLYNFTNEMWASHVAGYSECAEPPSLMNDFMTGFPVASNFRPHNPHRLRPSKWFNSGDRWQLHPSDLSYSSEAASMETSSEPTKPGRGRSRGSFRRQSKGARTETNKQIVPSTSEQGRRGNFSQRRRAIQKSWDRSAANSRNPQSQTPPHQPSSPLELGLMSFPPLPPANTAIATAPVAKGNVKGPGSSTCASAPTTSQEPEPISNQGVETSAEAKPDQLTLEPLADLRKPSYAAVCQGTSSSEPVSPASSSEVEETSEPGFESAEI</sequence>
<feature type="region of interest" description="Disordered" evidence="4">
    <location>
        <begin position="979"/>
        <end position="1074"/>
    </location>
</feature>
<dbReference type="PANTHER" id="PTHR22792:SF43">
    <property type="entry name" value="LA-RELATED PROTEIN 4B"/>
    <property type="match status" value="1"/>
</dbReference>
<dbReference type="InterPro" id="IPR058699">
    <property type="entry name" value="RRM_LARP4/4B"/>
</dbReference>
<dbReference type="SMART" id="SM00715">
    <property type="entry name" value="LA"/>
    <property type="match status" value="1"/>
</dbReference>
<keyword evidence="2 3" id="KW-0694">RNA-binding</keyword>
<feature type="compositionally biased region" description="Polar residues" evidence="4">
    <location>
        <begin position="519"/>
        <end position="528"/>
    </location>
</feature>
<dbReference type="Pfam" id="PF05383">
    <property type="entry name" value="La"/>
    <property type="match status" value="1"/>
</dbReference>
<dbReference type="Pfam" id="PF26088">
    <property type="entry name" value="RRM_LARP4"/>
    <property type="match status" value="1"/>
</dbReference>
<name>A0AA88T5P0_CHASR</name>
<feature type="region of interest" description="Disordered" evidence="4">
    <location>
        <begin position="1090"/>
        <end position="1128"/>
    </location>
</feature>
<feature type="domain" description="HTH La-type RNA-binding" evidence="5">
    <location>
        <begin position="704"/>
        <end position="793"/>
    </location>
</feature>
<gene>
    <name evidence="6" type="ORF">Q5P01_004466</name>
</gene>
<feature type="compositionally biased region" description="Polar residues" evidence="4">
    <location>
        <begin position="310"/>
        <end position="324"/>
    </location>
</feature>
<dbReference type="InterPro" id="IPR006630">
    <property type="entry name" value="La_HTH"/>
</dbReference>
<dbReference type="GO" id="GO:0045727">
    <property type="term" value="P:positive regulation of translation"/>
    <property type="evidence" value="ECO:0007669"/>
    <property type="project" value="TreeGrafter"/>
</dbReference>
<dbReference type="CDD" id="cd12430">
    <property type="entry name" value="RRM_LARP4_5_like"/>
    <property type="match status" value="1"/>
</dbReference>
<dbReference type="SUPFAM" id="SSF46785">
    <property type="entry name" value="Winged helix' DNA-binding domain"/>
    <property type="match status" value="1"/>
</dbReference>
<comment type="caution">
    <text evidence="6">The sequence shown here is derived from an EMBL/GenBank/DDBJ whole genome shotgun (WGS) entry which is preliminary data.</text>
</comment>
<feature type="region of interest" description="Disordered" evidence="4">
    <location>
        <begin position="250"/>
        <end position="334"/>
    </location>
</feature>
<feature type="compositionally biased region" description="Polar residues" evidence="4">
    <location>
        <begin position="1016"/>
        <end position="1025"/>
    </location>
</feature>
<feature type="compositionally biased region" description="Polar residues" evidence="4">
    <location>
        <begin position="469"/>
        <end position="500"/>
    </location>
</feature>
<reference evidence="6" key="1">
    <citation type="submission" date="2023-07" db="EMBL/GenBank/DDBJ databases">
        <title>Chromosome-level Genome Assembly of Striped Snakehead (Channa striata).</title>
        <authorList>
            <person name="Liu H."/>
        </authorList>
    </citation>
    <scope>NUCLEOTIDE SEQUENCE</scope>
    <source>
        <strain evidence="6">Gz</strain>
        <tissue evidence="6">Muscle</tissue>
    </source>
</reference>
<feature type="compositionally biased region" description="Low complexity" evidence="4">
    <location>
        <begin position="979"/>
        <end position="991"/>
    </location>
</feature>
<feature type="compositionally biased region" description="Basic and acidic residues" evidence="4">
    <location>
        <begin position="86"/>
        <end position="105"/>
    </location>
</feature>
<dbReference type="InterPro" id="IPR045180">
    <property type="entry name" value="La_dom_prot"/>
</dbReference>
<dbReference type="PROSITE" id="PS50961">
    <property type="entry name" value="HTH_LA"/>
    <property type="match status" value="1"/>
</dbReference>
<dbReference type="InterPro" id="IPR036388">
    <property type="entry name" value="WH-like_DNA-bd_sf"/>
</dbReference>
<dbReference type="InterPro" id="IPR036390">
    <property type="entry name" value="WH_DNA-bd_sf"/>
</dbReference>
<dbReference type="EMBL" id="JAUPFM010000002">
    <property type="protein sequence ID" value="KAK2859846.1"/>
    <property type="molecule type" value="Genomic_DNA"/>
</dbReference>
<dbReference type="GO" id="GO:0003730">
    <property type="term" value="F:mRNA 3'-UTR binding"/>
    <property type="evidence" value="ECO:0007669"/>
    <property type="project" value="TreeGrafter"/>
</dbReference>
<evidence type="ECO:0000313" key="7">
    <source>
        <dbReference type="Proteomes" id="UP001187415"/>
    </source>
</evidence>
<dbReference type="Gene3D" id="1.10.10.10">
    <property type="entry name" value="Winged helix-like DNA-binding domain superfamily/Winged helix DNA-binding domain"/>
    <property type="match status" value="1"/>
</dbReference>
<feature type="compositionally biased region" description="Basic residues" evidence="4">
    <location>
        <begin position="996"/>
        <end position="1009"/>
    </location>
</feature>
<evidence type="ECO:0000256" key="1">
    <source>
        <dbReference type="ARBA" id="ARBA00022553"/>
    </source>
</evidence>
<accession>A0AA88T5P0</accession>
<proteinExistence type="predicted"/>
<feature type="compositionally biased region" description="Low complexity" evidence="4">
    <location>
        <begin position="1150"/>
        <end position="1162"/>
    </location>
</feature>
<evidence type="ECO:0000256" key="2">
    <source>
        <dbReference type="ARBA" id="ARBA00022884"/>
    </source>
</evidence>
<evidence type="ECO:0000256" key="3">
    <source>
        <dbReference type="PROSITE-ProRule" id="PRU00332"/>
    </source>
</evidence>
<feature type="compositionally biased region" description="Polar residues" evidence="4">
    <location>
        <begin position="107"/>
        <end position="123"/>
    </location>
</feature>
<organism evidence="6 7">
    <name type="scientific">Channa striata</name>
    <name type="common">Snakehead murrel</name>
    <name type="synonym">Ophicephalus striatus</name>
    <dbReference type="NCBI Taxonomy" id="64152"/>
    <lineage>
        <taxon>Eukaryota</taxon>
        <taxon>Metazoa</taxon>
        <taxon>Chordata</taxon>
        <taxon>Craniata</taxon>
        <taxon>Vertebrata</taxon>
        <taxon>Euteleostomi</taxon>
        <taxon>Actinopterygii</taxon>
        <taxon>Neopterygii</taxon>
        <taxon>Teleostei</taxon>
        <taxon>Neoteleostei</taxon>
        <taxon>Acanthomorphata</taxon>
        <taxon>Anabantaria</taxon>
        <taxon>Anabantiformes</taxon>
        <taxon>Channoidei</taxon>
        <taxon>Channidae</taxon>
        <taxon>Channa</taxon>
    </lineage>
</organism>
<feature type="region of interest" description="Disordered" evidence="4">
    <location>
        <begin position="353"/>
        <end position="376"/>
    </location>
</feature>
<keyword evidence="1" id="KW-0597">Phosphoprotein</keyword>
<feature type="region of interest" description="Disordered" evidence="4">
    <location>
        <begin position="1143"/>
        <end position="1177"/>
    </location>
</feature>
<feature type="region of interest" description="Disordered" evidence="4">
    <location>
        <begin position="598"/>
        <end position="631"/>
    </location>
</feature>
<feature type="compositionally biased region" description="Basic and acidic residues" evidence="4">
    <location>
        <begin position="275"/>
        <end position="296"/>
    </location>
</feature>
<dbReference type="GO" id="GO:0010494">
    <property type="term" value="C:cytoplasmic stress granule"/>
    <property type="evidence" value="ECO:0007669"/>
    <property type="project" value="TreeGrafter"/>
</dbReference>
<evidence type="ECO:0000313" key="6">
    <source>
        <dbReference type="EMBL" id="KAK2859846.1"/>
    </source>
</evidence>
<feature type="region of interest" description="Disordered" evidence="4">
    <location>
        <begin position="464"/>
        <end position="528"/>
    </location>
</feature>
<feature type="compositionally biased region" description="Polar residues" evidence="4">
    <location>
        <begin position="1097"/>
        <end position="1120"/>
    </location>
</feature>
<keyword evidence="7" id="KW-1185">Reference proteome</keyword>
<feature type="region of interest" description="Disordered" evidence="4">
    <location>
        <begin position="65"/>
        <end position="130"/>
    </location>
</feature>
<dbReference type="Proteomes" id="UP001187415">
    <property type="component" value="Unassembled WGS sequence"/>
</dbReference>
<evidence type="ECO:0000256" key="4">
    <source>
        <dbReference type="SAM" id="MobiDB-lite"/>
    </source>
</evidence>
<feature type="compositionally biased region" description="Polar residues" evidence="4">
    <location>
        <begin position="74"/>
        <end position="85"/>
    </location>
</feature>
<dbReference type="AlphaFoldDB" id="A0AA88T5P0"/>
<dbReference type="GO" id="GO:0005829">
    <property type="term" value="C:cytosol"/>
    <property type="evidence" value="ECO:0007669"/>
    <property type="project" value="TreeGrafter"/>
</dbReference>
<evidence type="ECO:0000259" key="5">
    <source>
        <dbReference type="PROSITE" id="PS50961"/>
    </source>
</evidence>
<protein>
    <recommendedName>
        <fullName evidence="5">HTH La-type RNA-binding domain-containing protein</fullName>
    </recommendedName>
</protein>
<dbReference type="PANTHER" id="PTHR22792">
    <property type="entry name" value="LUPUS LA PROTEIN-RELATED"/>
    <property type="match status" value="1"/>
</dbReference>